<accession>A0A1V9ZJP7</accession>
<dbReference type="AlphaFoldDB" id="A0A1V9ZJP7"/>
<organism evidence="2 3">
    <name type="scientific">Achlya hypogyna</name>
    <name type="common">Oomycete</name>
    <name type="synonym">Protoachlya hypogyna</name>
    <dbReference type="NCBI Taxonomy" id="1202772"/>
    <lineage>
        <taxon>Eukaryota</taxon>
        <taxon>Sar</taxon>
        <taxon>Stramenopiles</taxon>
        <taxon>Oomycota</taxon>
        <taxon>Saprolegniomycetes</taxon>
        <taxon>Saprolegniales</taxon>
        <taxon>Achlyaceae</taxon>
        <taxon>Achlya</taxon>
    </lineage>
</organism>
<dbReference type="Proteomes" id="UP000243579">
    <property type="component" value="Unassembled WGS sequence"/>
</dbReference>
<reference evidence="2 3" key="1">
    <citation type="journal article" date="2014" name="Genome Biol. Evol.">
        <title>The secreted proteins of Achlya hypogyna and Thraustotheca clavata identify the ancestral oomycete secretome and reveal gene acquisitions by horizontal gene transfer.</title>
        <authorList>
            <person name="Misner I."/>
            <person name="Blouin N."/>
            <person name="Leonard G."/>
            <person name="Richards T.A."/>
            <person name="Lane C.E."/>
        </authorList>
    </citation>
    <scope>NUCLEOTIDE SEQUENCE [LARGE SCALE GENOMIC DNA]</scope>
    <source>
        <strain evidence="2 3">ATCC 48635</strain>
    </source>
</reference>
<feature type="transmembrane region" description="Helical" evidence="1">
    <location>
        <begin position="105"/>
        <end position="129"/>
    </location>
</feature>
<evidence type="ECO:0008006" key="4">
    <source>
        <dbReference type="Google" id="ProtNLM"/>
    </source>
</evidence>
<comment type="caution">
    <text evidence="2">The sequence shown here is derived from an EMBL/GenBank/DDBJ whole genome shotgun (WGS) entry which is preliminary data.</text>
</comment>
<evidence type="ECO:0000313" key="3">
    <source>
        <dbReference type="Proteomes" id="UP000243579"/>
    </source>
</evidence>
<keyword evidence="1" id="KW-0812">Transmembrane</keyword>
<evidence type="ECO:0000256" key="1">
    <source>
        <dbReference type="SAM" id="Phobius"/>
    </source>
</evidence>
<dbReference type="EMBL" id="JNBR01000089">
    <property type="protein sequence ID" value="OQR98219.1"/>
    <property type="molecule type" value="Genomic_DNA"/>
</dbReference>
<dbReference type="OrthoDB" id="75411at2759"/>
<evidence type="ECO:0000313" key="2">
    <source>
        <dbReference type="EMBL" id="OQR98219.1"/>
    </source>
</evidence>
<proteinExistence type="predicted"/>
<keyword evidence="3" id="KW-1185">Reference proteome</keyword>
<keyword evidence="1" id="KW-0472">Membrane</keyword>
<gene>
    <name evidence="2" type="ORF">ACHHYP_09018</name>
</gene>
<sequence>MVNVTSFPSLLRSMTWGGHDTDEEKLLREPLLEAPEDDEHEDGTRVAYIKRLDEHVVVKVEPKLTRSERLLRFGRSSALSLFASAVSSRPTYMNLSPKTESHQDIMITALLKLALLTMFGVTWLVALLYRQASLTP</sequence>
<protein>
    <recommendedName>
        <fullName evidence="4">Transmembrane protein</fullName>
    </recommendedName>
</protein>
<name>A0A1V9ZJP7_ACHHY</name>
<keyword evidence="1" id="KW-1133">Transmembrane helix</keyword>